<dbReference type="EMBL" id="DS231698">
    <property type="protein sequence ID" value="KNA98900.1"/>
    <property type="molecule type" value="Genomic_DNA"/>
</dbReference>
<dbReference type="AlphaFoldDB" id="A0A0J9UL76"/>
<reference evidence="1" key="2">
    <citation type="journal article" date="2010" name="Nature">
        <title>Comparative genomics reveals mobile pathogenicity chromosomes in Fusarium.</title>
        <authorList>
            <person name="Ma L.J."/>
            <person name="van der Does H.C."/>
            <person name="Borkovich K.A."/>
            <person name="Coleman J.J."/>
            <person name="Daboussi M.J."/>
            <person name="Di Pietro A."/>
            <person name="Dufresne M."/>
            <person name="Freitag M."/>
            <person name="Grabherr M."/>
            <person name="Henrissat B."/>
            <person name="Houterman P.M."/>
            <person name="Kang S."/>
            <person name="Shim W.B."/>
            <person name="Woloshuk C."/>
            <person name="Xie X."/>
            <person name="Xu J.R."/>
            <person name="Antoniw J."/>
            <person name="Baker S.E."/>
            <person name="Bluhm B.H."/>
            <person name="Breakspear A."/>
            <person name="Brown D.W."/>
            <person name="Butchko R.A."/>
            <person name="Chapman S."/>
            <person name="Coulson R."/>
            <person name="Coutinho P.M."/>
            <person name="Danchin E.G."/>
            <person name="Diener A."/>
            <person name="Gale L.R."/>
            <person name="Gardiner D.M."/>
            <person name="Goff S."/>
            <person name="Hammond-Kosack K.E."/>
            <person name="Hilburn K."/>
            <person name="Hua-Van A."/>
            <person name="Jonkers W."/>
            <person name="Kazan K."/>
            <person name="Kodira C.D."/>
            <person name="Koehrsen M."/>
            <person name="Kumar L."/>
            <person name="Lee Y.H."/>
            <person name="Li L."/>
            <person name="Manners J.M."/>
            <person name="Miranda-Saavedra D."/>
            <person name="Mukherjee M."/>
            <person name="Park G."/>
            <person name="Park J."/>
            <person name="Park S.Y."/>
            <person name="Proctor R.H."/>
            <person name="Regev A."/>
            <person name="Ruiz-Roldan M.C."/>
            <person name="Sain D."/>
            <person name="Sakthikumar S."/>
            <person name="Sykes S."/>
            <person name="Schwartz D.C."/>
            <person name="Turgeon B.G."/>
            <person name="Wapinski I."/>
            <person name="Yoder O."/>
            <person name="Young S."/>
            <person name="Zeng Q."/>
            <person name="Zhou S."/>
            <person name="Galagan J."/>
            <person name="Cuomo C.A."/>
            <person name="Kistler H.C."/>
            <person name="Rep M."/>
        </authorList>
    </citation>
    <scope>NUCLEOTIDE SEQUENCE [LARGE SCALE GENOMIC DNA]</scope>
    <source>
        <strain evidence="1">4287</strain>
    </source>
</reference>
<organism evidence="1 2">
    <name type="scientific">Fusarium oxysporum f. sp. lycopersici (strain 4287 / CBS 123668 / FGSC 9935 / NRRL 34936)</name>
    <name type="common">Fusarium vascular wilt of tomato</name>
    <dbReference type="NCBI Taxonomy" id="426428"/>
    <lineage>
        <taxon>Eukaryota</taxon>
        <taxon>Fungi</taxon>
        <taxon>Dikarya</taxon>
        <taxon>Ascomycota</taxon>
        <taxon>Pezizomycotina</taxon>
        <taxon>Sordariomycetes</taxon>
        <taxon>Hypocreomycetidae</taxon>
        <taxon>Hypocreales</taxon>
        <taxon>Nectriaceae</taxon>
        <taxon>Fusarium</taxon>
        <taxon>Fusarium oxysporum species complex</taxon>
    </lineage>
</organism>
<proteinExistence type="predicted"/>
<gene>
    <name evidence="1" type="ORF">FOXG_18476</name>
</gene>
<accession>A0A0J9UL76</accession>
<dbReference type="KEGG" id="fox:FOXG_18476"/>
<protein>
    <submittedName>
        <fullName evidence="1">Uncharacterized protein</fullName>
    </submittedName>
</protein>
<name>A0A0J9UL76_FUSO4</name>
<evidence type="ECO:0000313" key="2">
    <source>
        <dbReference type="Proteomes" id="UP000009097"/>
    </source>
</evidence>
<dbReference type="GeneID" id="28959182"/>
<sequence>MAEKDNFRVQLRPQDHHSHFSSWYAWAKIFKVRVYLDAW</sequence>
<reference evidence="1" key="1">
    <citation type="submission" date="2007-04" db="EMBL/GenBank/DDBJ databases">
        <authorList>
            <consortium name="The Broad Institute Genome Sequencing Platform"/>
            <person name="Birren B."/>
            <person name="Lander E."/>
            <person name="Galagan J."/>
            <person name="Nusbaum C."/>
            <person name="Devon K."/>
            <person name="Ma L.-J."/>
            <person name="Jaffe D."/>
            <person name="Butler J."/>
            <person name="Alvarez P."/>
            <person name="Gnerre S."/>
            <person name="Grabherr M."/>
            <person name="Kleber M."/>
            <person name="Mauceli E."/>
            <person name="Brockman W."/>
            <person name="MacCallum I.A."/>
            <person name="Young S."/>
            <person name="LaButti K."/>
            <person name="DeCaprio D."/>
            <person name="Crawford M."/>
            <person name="Koehrsen M."/>
            <person name="Engels R."/>
            <person name="Montgomery P."/>
            <person name="Pearson M."/>
            <person name="Howarth C."/>
            <person name="Larson L."/>
            <person name="White J."/>
            <person name="O'Leary S."/>
            <person name="Kodira C."/>
            <person name="Zeng Q."/>
            <person name="Yandava C."/>
            <person name="Alvarado L."/>
            <person name="Kistler C."/>
            <person name="Shim W.-B."/>
            <person name="Kang S."/>
            <person name="Woloshuk C."/>
        </authorList>
    </citation>
    <scope>NUCLEOTIDE SEQUENCE</scope>
    <source>
        <strain evidence="1">4287</strain>
    </source>
</reference>
<dbReference type="Proteomes" id="UP000009097">
    <property type="component" value="Unassembled WGS sequence"/>
</dbReference>
<dbReference type="VEuPathDB" id="FungiDB:FOXG_18476"/>
<evidence type="ECO:0000313" key="1">
    <source>
        <dbReference type="EMBL" id="KNA98900.1"/>
    </source>
</evidence>
<dbReference type="RefSeq" id="XP_018236946.1">
    <property type="nucleotide sequence ID" value="XM_018398565.1"/>
</dbReference>